<dbReference type="PATRIC" id="fig|253.9.peg.896"/>
<evidence type="ECO:0000313" key="4">
    <source>
        <dbReference type="Proteomes" id="UP000037953"/>
    </source>
</evidence>
<dbReference type="Proteomes" id="UP000037953">
    <property type="component" value="Unassembled WGS sequence"/>
</dbReference>
<sequence length="91" mass="10321">MKSKIILTALLSISLLSCAQEAPKVKHKKSMTTSGENLKNVKVVNAEDPVCHMKTAEFLKDTTVYKNKTYGFCNTYCKDEFKKNPQKYAQK</sequence>
<comment type="caution">
    <text evidence="3">The sequence shown here is derived from an EMBL/GenBank/DDBJ whole genome shotgun (WGS) entry which is preliminary data.</text>
</comment>
<organism evidence="3 4">
    <name type="scientific">Chryseobacterium indologenes</name>
    <name type="common">Flavobacterium indologenes</name>
    <dbReference type="NCBI Taxonomy" id="253"/>
    <lineage>
        <taxon>Bacteria</taxon>
        <taxon>Pseudomonadati</taxon>
        <taxon>Bacteroidota</taxon>
        <taxon>Flavobacteriia</taxon>
        <taxon>Flavobacteriales</taxon>
        <taxon>Weeksellaceae</taxon>
        <taxon>Chryseobacterium group</taxon>
        <taxon>Chryseobacterium</taxon>
    </lineage>
</organism>
<reference evidence="3 4" key="1">
    <citation type="journal article" date="2015" name="Genom Data">
        <title>Draft genome sequence of a multidrug-resistant Chryseobacterium indologenes isolate from Malaysia.</title>
        <authorList>
            <person name="Yu C.Y."/>
            <person name="Ang G.Y."/>
            <person name="Cheng H.J."/>
            <person name="Cheong Y.M."/>
            <person name="Yin W.F."/>
            <person name="Chan K.G."/>
        </authorList>
    </citation>
    <scope>NUCLEOTIDE SEQUENCE [LARGE SCALE GENOMIC DNA]</scope>
    <source>
        <strain evidence="3 4">CI_885</strain>
    </source>
</reference>
<dbReference type="EMBL" id="LJOD01000010">
    <property type="protein sequence ID" value="KPE50308.1"/>
    <property type="molecule type" value="Genomic_DNA"/>
</dbReference>
<feature type="chain" id="PRO_5005865248" evidence="1">
    <location>
        <begin position="20"/>
        <end position="91"/>
    </location>
</feature>
<feature type="domain" description="YHS" evidence="2">
    <location>
        <begin position="47"/>
        <end position="90"/>
    </location>
</feature>
<dbReference type="GO" id="GO:0016491">
    <property type="term" value="F:oxidoreductase activity"/>
    <property type="evidence" value="ECO:0007669"/>
    <property type="project" value="InterPro"/>
</dbReference>
<reference evidence="4" key="2">
    <citation type="submission" date="2015-09" db="EMBL/GenBank/DDBJ databases">
        <title>Draft genome sequence of a multidrug-resistant Chryseobacterium indologenes isolate from Malaysia.</title>
        <authorList>
            <person name="Yu C.Y."/>
            <person name="Ang G.Y."/>
            <person name="Chan K.-G."/>
        </authorList>
    </citation>
    <scope>NUCLEOTIDE SEQUENCE [LARGE SCALE GENOMIC DNA]</scope>
    <source>
        <strain evidence="4">CI_885</strain>
    </source>
</reference>
<dbReference type="Pfam" id="PF04945">
    <property type="entry name" value="YHS"/>
    <property type="match status" value="1"/>
</dbReference>
<evidence type="ECO:0000259" key="2">
    <source>
        <dbReference type="Pfam" id="PF04945"/>
    </source>
</evidence>
<dbReference type="InterPro" id="IPR012348">
    <property type="entry name" value="RNR-like"/>
</dbReference>
<protein>
    <submittedName>
        <fullName evidence="3">ATPase P</fullName>
    </submittedName>
</protein>
<dbReference type="InterPro" id="IPR009078">
    <property type="entry name" value="Ferritin-like_SF"/>
</dbReference>
<gene>
    <name evidence="3" type="ORF">AOB46_14810</name>
</gene>
<proteinExistence type="predicted"/>
<dbReference type="AlphaFoldDB" id="A0A0N0ZUB1"/>
<evidence type="ECO:0000313" key="3">
    <source>
        <dbReference type="EMBL" id="KPE50308.1"/>
    </source>
</evidence>
<dbReference type="InterPro" id="IPR007029">
    <property type="entry name" value="YHS_dom"/>
</dbReference>
<dbReference type="Gene3D" id="1.10.620.20">
    <property type="entry name" value="Ribonucleotide Reductase, subunit A"/>
    <property type="match status" value="1"/>
</dbReference>
<name>A0A0N0ZUB1_CHRID</name>
<keyword evidence="1" id="KW-0732">Signal</keyword>
<dbReference type="SUPFAM" id="SSF47240">
    <property type="entry name" value="Ferritin-like"/>
    <property type="match status" value="1"/>
</dbReference>
<evidence type="ECO:0000256" key="1">
    <source>
        <dbReference type="SAM" id="SignalP"/>
    </source>
</evidence>
<feature type="signal peptide" evidence="1">
    <location>
        <begin position="1"/>
        <end position="19"/>
    </location>
</feature>
<dbReference type="PROSITE" id="PS51257">
    <property type="entry name" value="PROKAR_LIPOPROTEIN"/>
    <property type="match status" value="1"/>
</dbReference>
<accession>A0A0N0ZUB1</accession>
<dbReference type="OrthoDB" id="678327at2"/>
<dbReference type="RefSeq" id="WP_062700739.1">
    <property type="nucleotide sequence ID" value="NZ_LJOD01000010.1"/>
</dbReference>